<dbReference type="InterPro" id="IPR013083">
    <property type="entry name" value="Znf_RING/FYVE/PHD"/>
</dbReference>
<feature type="compositionally biased region" description="Basic residues" evidence="1">
    <location>
        <begin position="806"/>
        <end position="816"/>
    </location>
</feature>
<dbReference type="PROSITE" id="PS01359">
    <property type="entry name" value="ZF_PHD_1"/>
    <property type="match status" value="1"/>
</dbReference>
<dbReference type="InterPro" id="IPR011011">
    <property type="entry name" value="Znf_FYVE_PHD"/>
</dbReference>
<dbReference type="SUPFAM" id="SSF57903">
    <property type="entry name" value="FYVE/PHD zinc finger"/>
    <property type="match status" value="1"/>
</dbReference>
<dbReference type="Proteomes" id="UP001152795">
    <property type="component" value="Unassembled WGS sequence"/>
</dbReference>
<evidence type="ECO:0000313" key="3">
    <source>
        <dbReference type="Proteomes" id="UP001152795"/>
    </source>
</evidence>
<gene>
    <name evidence="2" type="ORF">PACLA_8A059043</name>
</gene>
<dbReference type="SMART" id="SM00249">
    <property type="entry name" value="PHD"/>
    <property type="match status" value="1"/>
</dbReference>
<dbReference type="EMBL" id="CACRXK020002875">
    <property type="protein sequence ID" value="CAB3996477.1"/>
    <property type="molecule type" value="Genomic_DNA"/>
</dbReference>
<proteinExistence type="predicted"/>
<evidence type="ECO:0000256" key="1">
    <source>
        <dbReference type="SAM" id="MobiDB-lite"/>
    </source>
</evidence>
<feature type="region of interest" description="Disordered" evidence="1">
    <location>
        <begin position="780"/>
        <end position="829"/>
    </location>
</feature>
<dbReference type="InterPro" id="IPR019786">
    <property type="entry name" value="Zinc_finger_PHD-type_CS"/>
</dbReference>
<feature type="region of interest" description="Disordered" evidence="1">
    <location>
        <begin position="133"/>
        <end position="171"/>
    </location>
</feature>
<protein>
    <submittedName>
        <fullName evidence="2">Chromatin modification-related YNG2</fullName>
    </submittedName>
</protein>
<comment type="caution">
    <text evidence="2">The sequence shown here is derived from an EMBL/GenBank/DDBJ whole genome shotgun (WGS) entry which is preliminary data.</text>
</comment>
<keyword evidence="3" id="KW-1185">Reference proteome</keyword>
<dbReference type="CDD" id="cd15517">
    <property type="entry name" value="PHD_TCF19_like"/>
    <property type="match status" value="1"/>
</dbReference>
<dbReference type="InterPro" id="IPR001965">
    <property type="entry name" value="Znf_PHD"/>
</dbReference>
<accession>A0A6S7HRF5</accession>
<reference evidence="2" key="1">
    <citation type="submission" date="2020-04" db="EMBL/GenBank/DDBJ databases">
        <authorList>
            <person name="Alioto T."/>
            <person name="Alioto T."/>
            <person name="Gomez Garrido J."/>
        </authorList>
    </citation>
    <scope>NUCLEOTIDE SEQUENCE</scope>
    <source>
        <strain evidence="2">A484AB</strain>
    </source>
</reference>
<dbReference type="Gene3D" id="3.30.40.10">
    <property type="entry name" value="Zinc/RING finger domain, C3HC4 (zinc finger)"/>
    <property type="match status" value="1"/>
</dbReference>
<dbReference type="PROSITE" id="PS50016">
    <property type="entry name" value="ZF_PHD_2"/>
    <property type="match status" value="1"/>
</dbReference>
<feature type="compositionally biased region" description="Acidic residues" evidence="1">
    <location>
        <begin position="137"/>
        <end position="171"/>
    </location>
</feature>
<dbReference type="AlphaFoldDB" id="A0A6S7HRF5"/>
<sequence>MPLAVVGVGTLKQKTFCLYLLNKLRPANLYIIQSLMAETCKHKQMHEEMAKEEVQKLLNLAESESERERLKYAIAKSSGISNTKAKDIYGFSSLSERKTKVEKAMEEACAIKDAIENVAKIKEKALLQSLGVYETSGESDETDSASETDTDNTEEQNFEDGSEQELSSDEIISDSGSSEAEIWAKGVESVLDQRGKLLIKKKRASIRRKCVRQTKKRLAEARLMKRRRSKKVGRIISECPGIGQEIEQFVKECGAGADAWRRTGILTFDGNRKIKKKATFRRIKEHLEDKYDRKISYGSVVQLCCARNKRRRSAARYHGIAKVVSKRARKGFTIRYNPDQHWSAALYAALDKLQHENGCNIINIGRDDQAGFRLDTMATNKQHATLCVKGSEHLTTRTDYVNKYASVLQTTSYNFPSTKTTGEICAGVVKAPGLFEKNPAQHFADLKMVEQHEEIIPAFINPVTGKRKEIECVRVDGSYDEGPSHVEVQYWWTVRHIRSKSRVLLVTSRNSGASYKNRVELQNGCLALAHANLFIPSTLNGSCLSSGGRVNEKLHHENLNSAIDVYCSRVDKAPCAGTEIHLFRGADSTSQQLENKFLITFLKGTKKAKKKLEKDHPNEFNQIKQIWDLRERHMRKDVPQKYIFYLTCCYRNNCIHPLCKEGVPLEECKWYPEGPPVSFIPVPVPDPARCYGRSECQDCEAQCSGHYRKVDELWEEVSKGDGKVVPYDPPSKVILEEFNRTHEVPQESKLLEVAENVLLPRDETEMWFQHLKKVHENRQKGIAKAAETRKAKRMQQKQSNEGKGEQRKRRKSKKSKRQEEKNEEDAEEDGEVEDTELCKTCKRVIPLALEDESVDADVDWICCDSCTCWYHMICVGVFSTEVPSYWQCLDCVESWEFE</sequence>
<name>A0A6S7HRF5_PARCT</name>
<organism evidence="2 3">
    <name type="scientific">Paramuricea clavata</name>
    <name type="common">Red gorgonian</name>
    <name type="synonym">Violescent sea-whip</name>
    <dbReference type="NCBI Taxonomy" id="317549"/>
    <lineage>
        <taxon>Eukaryota</taxon>
        <taxon>Metazoa</taxon>
        <taxon>Cnidaria</taxon>
        <taxon>Anthozoa</taxon>
        <taxon>Octocorallia</taxon>
        <taxon>Malacalcyonacea</taxon>
        <taxon>Plexauridae</taxon>
        <taxon>Paramuricea</taxon>
    </lineage>
</organism>
<dbReference type="OrthoDB" id="5972848at2759"/>
<dbReference type="InterPro" id="IPR019787">
    <property type="entry name" value="Znf_PHD-finger"/>
</dbReference>
<evidence type="ECO:0000313" key="2">
    <source>
        <dbReference type="EMBL" id="CAB3996477.1"/>
    </source>
</evidence>